<organism evidence="1 2">
    <name type="scientific">Pluteus cervinus</name>
    <dbReference type="NCBI Taxonomy" id="181527"/>
    <lineage>
        <taxon>Eukaryota</taxon>
        <taxon>Fungi</taxon>
        <taxon>Dikarya</taxon>
        <taxon>Basidiomycota</taxon>
        <taxon>Agaricomycotina</taxon>
        <taxon>Agaricomycetes</taxon>
        <taxon>Agaricomycetidae</taxon>
        <taxon>Agaricales</taxon>
        <taxon>Pluteineae</taxon>
        <taxon>Pluteaceae</taxon>
        <taxon>Pluteus</taxon>
    </lineage>
</organism>
<dbReference type="EMBL" id="ML209339">
    <property type="protein sequence ID" value="TFK58476.1"/>
    <property type="molecule type" value="Genomic_DNA"/>
</dbReference>
<protein>
    <submittedName>
        <fullName evidence="1">Uncharacterized protein</fullName>
    </submittedName>
</protein>
<sequence length="73" mass="8363">MSNHTINVYNLCSIIYFKNAHFTCVIIDAQGNFWFYDGLQIGRKAKNIGSIQNGIHTNDLHGQKAIKVFYTRV</sequence>
<proteinExistence type="predicted"/>
<reference evidence="1 2" key="1">
    <citation type="journal article" date="2019" name="Nat. Ecol. Evol.">
        <title>Megaphylogeny resolves global patterns of mushroom evolution.</title>
        <authorList>
            <person name="Varga T."/>
            <person name="Krizsan K."/>
            <person name="Foldi C."/>
            <person name="Dima B."/>
            <person name="Sanchez-Garcia M."/>
            <person name="Sanchez-Ramirez S."/>
            <person name="Szollosi G.J."/>
            <person name="Szarkandi J.G."/>
            <person name="Papp V."/>
            <person name="Albert L."/>
            <person name="Andreopoulos W."/>
            <person name="Angelini C."/>
            <person name="Antonin V."/>
            <person name="Barry K.W."/>
            <person name="Bougher N.L."/>
            <person name="Buchanan P."/>
            <person name="Buyck B."/>
            <person name="Bense V."/>
            <person name="Catcheside P."/>
            <person name="Chovatia M."/>
            <person name="Cooper J."/>
            <person name="Damon W."/>
            <person name="Desjardin D."/>
            <person name="Finy P."/>
            <person name="Geml J."/>
            <person name="Haridas S."/>
            <person name="Hughes K."/>
            <person name="Justo A."/>
            <person name="Karasinski D."/>
            <person name="Kautmanova I."/>
            <person name="Kiss B."/>
            <person name="Kocsube S."/>
            <person name="Kotiranta H."/>
            <person name="LaButti K.M."/>
            <person name="Lechner B.E."/>
            <person name="Liimatainen K."/>
            <person name="Lipzen A."/>
            <person name="Lukacs Z."/>
            <person name="Mihaltcheva S."/>
            <person name="Morgado L.N."/>
            <person name="Niskanen T."/>
            <person name="Noordeloos M.E."/>
            <person name="Ohm R.A."/>
            <person name="Ortiz-Santana B."/>
            <person name="Ovrebo C."/>
            <person name="Racz N."/>
            <person name="Riley R."/>
            <person name="Savchenko A."/>
            <person name="Shiryaev A."/>
            <person name="Soop K."/>
            <person name="Spirin V."/>
            <person name="Szebenyi C."/>
            <person name="Tomsovsky M."/>
            <person name="Tulloss R.E."/>
            <person name="Uehling J."/>
            <person name="Grigoriev I.V."/>
            <person name="Vagvolgyi C."/>
            <person name="Papp T."/>
            <person name="Martin F.M."/>
            <person name="Miettinen O."/>
            <person name="Hibbett D.S."/>
            <person name="Nagy L.G."/>
        </authorList>
    </citation>
    <scope>NUCLEOTIDE SEQUENCE [LARGE SCALE GENOMIC DNA]</scope>
    <source>
        <strain evidence="1 2">NL-1719</strain>
    </source>
</reference>
<dbReference type="Proteomes" id="UP000308600">
    <property type="component" value="Unassembled WGS sequence"/>
</dbReference>
<evidence type="ECO:0000313" key="1">
    <source>
        <dbReference type="EMBL" id="TFK58476.1"/>
    </source>
</evidence>
<name>A0ACD2ZYG7_9AGAR</name>
<gene>
    <name evidence="1" type="ORF">BDN72DRAFT_782048</name>
</gene>
<keyword evidence="2" id="KW-1185">Reference proteome</keyword>
<evidence type="ECO:0000313" key="2">
    <source>
        <dbReference type="Proteomes" id="UP000308600"/>
    </source>
</evidence>
<accession>A0ACD2ZYG7</accession>